<name>A0A6J7JR64_9ZZZZ</name>
<dbReference type="Pfam" id="PF01557">
    <property type="entry name" value="FAA_hydrolase"/>
    <property type="match status" value="1"/>
</dbReference>
<keyword evidence="1" id="KW-0456">Lyase</keyword>
<dbReference type="GO" id="GO:0008684">
    <property type="term" value="F:2-oxopent-4-enoate hydratase activity"/>
    <property type="evidence" value="ECO:0007669"/>
    <property type="project" value="TreeGrafter"/>
</dbReference>
<evidence type="ECO:0000259" key="2">
    <source>
        <dbReference type="Pfam" id="PF01557"/>
    </source>
</evidence>
<dbReference type="PANTHER" id="PTHR30143:SF0">
    <property type="entry name" value="2-KETO-4-PENTENOATE HYDRATASE"/>
    <property type="match status" value="1"/>
</dbReference>
<proteinExistence type="predicted"/>
<dbReference type="AlphaFoldDB" id="A0A6J7JR64"/>
<sequence length="245" mass="26156">MVEATASDVRRYMADAIIAARREGRLLQPPEVGRGLPAADAYAVQDIVNGALREGQPRVGWKLGYTSEPMRRQMGVAEPNLGPLFASMLLTDGAIVDSGVLQPKAEPEIAAVIGPDGRVLEWRAAIEIVDSVWEGYRFDWALNTADGSSAALVVLGDRIADSDLARLAVSLARNGRIDQHGWGRNAMGDPAAAIVWLVNRLDERGDRLREGDVVITGGLTAAVPFEPGDLIEAAIGSAGVRVRRA</sequence>
<dbReference type="InterPro" id="IPR011234">
    <property type="entry name" value="Fumarylacetoacetase-like_C"/>
</dbReference>
<dbReference type="EMBL" id="CAFBNF010000122">
    <property type="protein sequence ID" value="CAB4946238.1"/>
    <property type="molecule type" value="Genomic_DNA"/>
</dbReference>
<gene>
    <name evidence="3" type="ORF">UFOPK3773_01145</name>
</gene>
<dbReference type="InterPro" id="IPR036663">
    <property type="entry name" value="Fumarylacetoacetase_C_sf"/>
</dbReference>
<protein>
    <submittedName>
        <fullName evidence="3">Unannotated protein</fullName>
    </submittedName>
</protein>
<dbReference type="PANTHER" id="PTHR30143">
    <property type="entry name" value="ACID HYDRATASE"/>
    <property type="match status" value="1"/>
</dbReference>
<evidence type="ECO:0000313" key="3">
    <source>
        <dbReference type="EMBL" id="CAB4946238.1"/>
    </source>
</evidence>
<accession>A0A6J7JR64</accession>
<reference evidence="3" key="1">
    <citation type="submission" date="2020-05" db="EMBL/GenBank/DDBJ databases">
        <authorList>
            <person name="Chiriac C."/>
            <person name="Salcher M."/>
            <person name="Ghai R."/>
            <person name="Kavagutti S V."/>
        </authorList>
    </citation>
    <scope>NUCLEOTIDE SEQUENCE</scope>
</reference>
<organism evidence="3">
    <name type="scientific">freshwater metagenome</name>
    <dbReference type="NCBI Taxonomy" id="449393"/>
    <lineage>
        <taxon>unclassified sequences</taxon>
        <taxon>metagenomes</taxon>
        <taxon>ecological metagenomes</taxon>
    </lineage>
</organism>
<dbReference type="SUPFAM" id="SSF56529">
    <property type="entry name" value="FAH"/>
    <property type="match status" value="1"/>
</dbReference>
<dbReference type="InterPro" id="IPR050772">
    <property type="entry name" value="Hydratase-Decarb/MhpD_sf"/>
</dbReference>
<evidence type="ECO:0000256" key="1">
    <source>
        <dbReference type="ARBA" id="ARBA00023239"/>
    </source>
</evidence>
<feature type="domain" description="Fumarylacetoacetase-like C-terminal" evidence="2">
    <location>
        <begin position="100"/>
        <end position="239"/>
    </location>
</feature>
<dbReference type="Gene3D" id="3.90.850.10">
    <property type="entry name" value="Fumarylacetoacetase-like, C-terminal domain"/>
    <property type="match status" value="1"/>
</dbReference>
<dbReference type="GO" id="GO:0005737">
    <property type="term" value="C:cytoplasm"/>
    <property type="evidence" value="ECO:0007669"/>
    <property type="project" value="TreeGrafter"/>
</dbReference>